<dbReference type="OrthoDB" id="158407at2"/>
<evidence type="ECO:0000256" key="7">
    <source>
        <dbReference type="ARBA" id="ARBA00022989"/>
    </source>
</evidence>
<dbReference type="PANTHER" id="PTHR37468">
    <property type="entry name" value="SULFATE TRANSPORTER CYSZ"/>
    <property type="match status" value="1"/>
</dbReference>
<proteinExistence type="predicted"/>
<evidence type="ECO:0000256" key="6">
    <source>
        <dbReference type="ARBA" id="ARBA00022692"/>
    </source>
</evidence>
<dbReference type="HOGENOM" id="CLU_1007811_0_0_0"/>
<dbReference type="KEGG" id="rca:Rcas_4416"/>
<dbReference type="Pfam" id="PF07264">
    <property type="entry name" value="EI24"/>
    <property type="match status" value="1"/>
</dbReference>
<evidence type="ECO:0008006" key="13">
    <source>
        <dbReference type="Google" id="ProtNLM"/>
    </source>
</evidence>
<evidence type="ECO:0000256" key="1">
    <source>
        <dbReference type="ARBA" id="ARBA00004141"/>
    </source>
</evidence>
<dbReference type="eggNOG" id="COG2981">
    <property type="taxonomic scope" value="Bacteria"/>
</dbReference>
<comment type="subcellular location">
    <subcellularLocation>
        <location evidence="1">Membrane</location>
        <topology evidence="1">Multi-pass membrane protein</topology>
    </subcellularLocation>
</comment>
<evidence type="ECO:0000256" key="10">
    <source>
        <dbReference type="SAM" id="Phobius"/>
    </source>
</evidence>
<dbReference type="GO" id="GO:0009675">
    <property type="term" value="F:high-affinity sulfate:proton symporter activity"/>
    <property type="evidence" value="ECO:0007669"/>
    <property type="project" value="TreeGrafter"/>
</dbReference>
<accession>A7NS86</accession>
<keyword evidence="6 10" id="KW-0812">Transmembrane</keyword>
<dbReference type="RefSeq" id="WP_012122853.1">
    <property type="nucleotide sequence ID" value="NC_009767.1"/>
</dbReference>
<keyword evidence="7 10" id="KW-1133">Transmembrane helix</keyword>
<feature type="transmembrane region" description="Helical" evidence="10">
    <location>
        <begin position="141"/>
        <end position="157"/>
    </location>
</feature>
<dbReference type="GO" id="GO:0000103">
    <property type="term" value="P:sulfate assimilation"/>
    <property type="evidence" value="ECO:0007669"/>
    <property type="project" value="TreeGrafter"/>
</dbReference>
<feature type="transmembrane region" description="Helical" evidence="10">
    <location>
        <begin position="24"/>
        <end position="44"/>
    </location>
</feature>
<dbReference type="PANTHER" id="PTHR37468:SF1">
    <property type="entry name" value="SULFATE TRANSPORTER CYSZ"/>
    <property type="match status" value="1"/>
</dbReference>
<sequence length="261" mass="28111">MQKFLTGASYPLRALGVLRRHPTLWQYIIVPVFLNIFVGITLYAGLLVAGFRAIDGVIAGLPEWLAFIAWLLRALLIVVLLIATGYVLVRFGVVIGSPFYSRLSERLEERFSGVVFDAPPPTVGNVARDIARALLFEIKKLILALTIGAPTLLLNLIPFVGSLLATAGGIALSATISCLDFFDPPLERRRLRFRDKLGFVRQGLPATAGFGLVCLGLVSIPLINLLAVPLCITAGTLFYCDRHGSEHALSGNGSSPQAGSN</sequence>
<gene>
    <name evidence="11" type="ordered locus">Rcas_4416</name>
</gene>
<organism evidence="11 12">
    <name type="scientific">Roseiflexus castenholzii (strain DSM 13941 / HLO8)</name>
    <dbReference type="NCBI Taxonomy" id="383372"/>
    <lineage>
        <taxon>Bacteria</taxon>
        <taxon>Bacillati</taxon>
        <taxon>Chloroflexota</taxon>
        <taxon>Chloroflexia</taxon>
        <taxon>Chloroflexales</taxon>
        <taxon>Roseiflexineae</taxon>
        <taxon>Roseiflexaceae</taxon>
        <taxon>Roseiflexus</taxon>
    </lineage>
</organism>
<name>A7NS86_ROSCS</name>
<evidence type="ECO:0000313" key="12">
    <source>
        <dbReference type="Proteomes" id="UP000000263"/>
    </source>
</evidence>
<dbReference type="InterPro" id="IPR050480">
    <property type="entry name" value="CysZ-like"/>
</dbReference>
<dbReference type="STRING" id="383372.Rcas_4416"/>
<evidence type="ECO:0000256" key="3">
    <source>
        <dbReference type="ARBA" id="ARBA00022475"/>
    </source>
</evidence>
<keyword evidence="4" id="KW-0997">Cell inner membrane</keyword>
<feature type="transmembrane region" description="Helical" evidence="10">
    <location>
        <begin position="64"/>
        <end position="89"/>
    </location>
</feature>
<keyword evidence="2" id="KW-0813">Transport</keyword>
<protein>
    <recommendedName>
        <fullName evidence="13">Sulfate transporter CysZ</fullName>
    </recommendedName>
</protein>
<dbReference type="InterPro" id="IPR059112">
    <property type="entry name" value="CysZ/EI24"/>
</dbReference>
<dbReference type="Proteomes" id="UP000000263">
    <property type="component" value="Chromosome"/>
</dbReference>
<keyword evidence="12" id="KW-1185">Reference proteome</keyword>
<keyword evidence="5" id="KW-0028">Amino-acid biosynthesis</keyword>
<evidence type="ECO:0000256" key="2">
    <source>
        <dbReference type="ARBA" id="ARBA00022448"/>
    </source>
</evidence>
<evidence type="ECO:0000256" key="9">
    <source>
        <dbReference type="ARBA" id="ARBA00023136"/>
    </source>
</evidence>
<dbReference type="GO" id="GO:0019344">
    <property type="term" value="P:cysteine biosynthetic process"/>
    <property type="evidence" value="ECO:0007669"/>
    <property type="project" value="TreeGrafter"/>
</dbReference>
<dbReference type="GO" id="GO:0005886">
    <property type="term" value="C:plasma membrane"/>
    <property type="evidence" value="ECO:0007669"/>
    <property type="project" value="TreeGrafter"/>
</dbReference>
<reference evidence="11 12" key="1">
    <citation type="submission" date="2007-08" db="EMBL/GenBank/DDBJ databases">
        <title>Complete sequence of Roseiflexus castenholzii DSM 13941.</title>
        <authorList>
            <consortium name="US DOE Joint Genome Institute"/>
            <person name="Copeland A."/>
            <person name="Lucas S."/>
            <person name="Lapidus A."/>
            <person name="Barry K."/>
            <person name="Glavina del Rio T."/>
            <person name="Dalin E."/>
            <person name="Tice H."/>
            <person name="Pitluck S."/>
            <person name="Thompson L.S."/>
            <person name="Brettin T."/>
            <person name="Bruce D."/>
            <person name="Detter J.C."/>
            <person name="Han C."/>
            <person name="Tapia R."/>
            <person name="Schmutz J."/>
            <person name="Larimer F."/>
            <person name="Land M."/>
            <person name="Hauser L."/>
            <person name="Kyrpides N."/>
            <person name="Mikhailova N."/>
            <person name="Bryant D.A."/>
            <person name="Hanada S."/>
            <person name="Tsukatani Y."/>
            <person name="Richardson P."/>
        </authorList>
    </citation>
    <scope>NUCLEOTIDE SEQUENCE [LARGE SCALE GENOMIC DNA]</scope>
    <source>
        <strain evidence="12">DSM 13941 / HLO8</strain>
    </source>
</reference>
<keyword evidence="3" id="KW-1003">Cell membrane</keyword>
<dbReference type="AlphaFoldDB" id="A7NS86"/>
<keyword evidence="8" id="KW-0764">Sulfate transport</keyword>
<evidence type="ECO:0000256" key="5">
    <source>
        <dbReference type="ARBA" id="ARBA00022605"/>
    </source>
</evidence>
<evidence type="ECO:0000256" key="4">
    <source>
        <dbReference type="ARBA" id="ARBA00022519"/>
    </source>
</evidence>
<feature type="transmembrane region" description="Helical" evidence="10">
    <location>
        <begin position="203"/>
        <end position="223"/>
    </location>
</feature>
<dbReference type="EMBL" id="CP000804">
    <property type="protein sequence ID" value="ABU60432.1"/>
    <property type="molecule type" value="Genomic_DNA"/>
</dbReference>
<evidence type="ECO:0000313" key="11">
    <source>
        <dbReference type="EMBL" id="ABU60432.1"/>
    </source>
</evidence>
<keyword evidence="9 10" id="KW-0472">Membrane</keyword>
<evidence type="ECO:0000256" key="8">
    <source>
        <dbReference type="ARBA" id="ARBA00023032"/>
    </source>
</evidence>